<evidence type="ECO:0000256" key="4">
    <source>
        <dbReference type="ARBA" id="ARBA00041867"/>
    </source>
</evidence>
<evidence type="ECO:0000313" key="7">
    <source>
        <dbReference type="Proteomes" id="UP000008141"/>
    </source>
</evidence>
<comment type="similarity">
    <text evidence="3">Belongs to the methyltransferase superfamily. ETFBKMT family.</text>
</comment>
<evidence type="ECO:0000313" key="6">
    <source>
        <dbReference type="EMBL" id="EFN51588.1"/>
    </source>
</evidence>
<accession>E1ZRK8</accession>
<proteinExistence type="inferred from homology"/>
<dbReference type="STRING" id="554065.E1ZRK8"/>
<gene>
    <name evidence="6" type="ORF">CHLNCDRAFT_59200</name>
</gene>
<dbReference type="PANTHER" id="PTHR43648:SF1">
    <property type="entry name" value="ELECTRON TRANSFER FLAVOPROTEIN BETA SUBUNIT LYSINE METHYLTRANSFERASE"/>
    <property type="match status" value="1"/>
</dbReference>
<name>E1ZRK8_CHLVA</name>
<dbReference type="EMBL" id="GL433862">
    <property type="protein sequence ID" value="EFN51588.1"/>
    <property type="molecule type" value="Genomic_DNA"/>
</dbReference>
<keyword evidence="2" id="KW-0808">Transferase</keyword>
<dbReference type="InterPro" id="IPR029063">
    <property type="entry name" value="SAM-dependent_MTases_sf"/>
</dbReference>
<dbReference type="InParanoid" id="E1ZRK8"/>
<reference evidence="6 7" key="1">
    <citation type="journal article" date="2010" name="Plant Cell">
        <title>The Chlorella variabilis NC64A genome reveals adaptation to photosymbiosis, coevolution with viruses, and cryptic sex.</title>
        <authorList>
            <person name="Blanc G."/>
            <person name="Duncan G."/>
            <person name="Agarkova I."/>
            <person name="Borodovsky M."/>
            <person name="Gurnon J."/>
            <person name="Kuo A."/>
            <person name="Lindquist E."/>
            <person name="Lucas S."/>
            <person name="Pangilinan J."/>
            <person name="Polle J."/>
            <person name="Salamov A."/>
            <person name="Terry A."/>
            <person name="Yamada T."/>
            <person name="Dunigan D.D."/>
            <person name="Grigoriev I.V."/>
            <person name="Claverie J.M."/>
            <person name="Van Etten J.L."/>
        </authorList>
    </citation>
    <scope>NUCLEOTIDE SEQUENCE [LARGE SCALE GENOMIC DNA]</scope>
    <source>
        <strain evidence="6 7">NC64A</strain>
    </source>
</reference>
<dbReference type="RefSeq" id="XP_005843690.1">
    <property type="nucleotide sequence ID" value="XM_005843628.1"/>
</dbReference>
<keyword evidence="1" id="KW-0489">Methyltransferase</keyword>
<dbReference type="Gene3D" id="3.40.50.150">
    <property type="entry name" value="Vaccinia Virus protein VP39"/>
    <property type="match status" value="1"/>
</dbReference>
<sequence length="437" mass="45640">MRGVEMSLRMALAAARLVVCRHPEACRSRWNAMKAARRGWKHPAAAAAAATSDRSADSYRRAPRSTWAPSRAACAVDATSSTSGSMAGEVCSLKCCLLDVPGGMAEEVAEVLLAYGAQSVAVEEFRPAGGAEQEDGAAILASTAADFGLGERQQVVEAMRTQDWEQSIMDSYQPSEVGEGLWIVPVWSQPPDPDATNIVLEPGMPCLAFGTGEHPTTRLCLLWLQRLQHASSLSGVSVMDYGAGSGVLAVAALLMGAAHAVGTDIEPLAVKSTQANAALNGVAERLAAYQCAGTLPLAAAVGRCCLCLVGADLEQQEPLAAAGLPEPQRQFDVTVANILQARHAGSTLLVNAGKCLSCIPGGCLLDPGAAELLQGPLVALAPRLAAYTKPGGLLGLSGILQEQVEAVVAAYSPWFRDFRVEGEDRWALVTAVRKADV</sequence>
<dbReference type="eggNOG" id="ENOG502QQTZ">
    <property type="taxonomic scope" value="Eukaryota"/>
</dbReference>
<evidence type="ECO:0000256" key="3">
    <source>
        <dbReference type="ARBA" id="ARBA00037932"/>
    </source>
</evidence>
<dbReference type="KEGG" id="cvr:CHLNCDRAFT_59200"/>
<dbReference type="PANTHER" id="PTHR43648">
    <property type="entry name" value="ELECTRON TRANSFER FLAVOPROTEIN BETA SUBUNIT LYSINE METHYLTRANSFERASE"/>
    <property type="match status" value="1"/>
</dbReference>
<dbReference type="GO" id="GO:0032259">
    <property type="term" value="P:methylation"/>
    <property type="evidence" value="ECO:0007669"/>
    <property type="project" value="UniProtKB-KW"/>
</dbReference>
<dbReference type="GeneID" id="17351041"/>
<evidence type="ECO:0000256" key="2">
    <source>
        <dbReference type="ARBA" id="ARBA00022679"/>
    </source>
</evidence>
<protein>
    <recommendedName>
        <fullName evidence="5">ETFB lysine methyltransferase</fullName>
    </recommendedName>
    <alternativeName>
        <fullName evidence="4">Protein N-lysine methyltransferase METTL20</fullName>
    </alternativeName>
</protein>
<evidence type="ECO:0000256" key="1">
    <source>
        <dbReference type="ARBA" id="ARBA00022603"/>
    </source>
</evidence>
<dbReference type="Pfam" id="PF06325">
    <property type="entry name" value="PrmA"/>
    <property type="match status" value="2"/>
</dbReference>
<dbReference type="AlphaFoldDB" id="E1ZRK8"/>
<dbReference type="GO" id="GO:0016279">
    <property type="term" value="F:protein-lysine N-methyltransferase activity"/>
    <property type="evidence" value="ECO:0007669"/>
    <property type="project" value="TreeGrafter"/>
</dbReference>
<dbReference type="Proteomes" id="UP000008141">
    <property type="component" value="Unassembled WGS sequence"/>
</dbReference>
<evidence type="ECO:0000256" key="5">
    <source>
        <dbReference type="ARBA" id="ARBA00042266"/>
    </source>
</evidence>
<organism evidence="7">
    <name type="scientific">Chlorella variabilis</name>
    <name type="common">Green alga</name>
    <dbReference type="NCBI Taxonomy" id="554065"/>
    <lineage>
        <taxon>Eukaryota</taxon>
        <taxon>Viridiplantae</taxon>
        <taxon>Chlorophyta</taxon>
        <taxon>core chlorophytes</taxon>
        <taxon>Trebouxiophyceae</taxon>
        <taxon>Chlorellales</taxon>
        <taxon>Chlorellaceae</taxon>
        <taxon>Chlorella clade</taxon>
        <taxon>Chlorella</taxon>
    </lineage>
</organism>
<dbReference type="SUPFAM" id="SSF53335">
    <property type="entry name" value="S-adenosyl-L-methionine-dependent methyltransferases"/>
    <property type="match status" value="1"/>
</dbReference>
<dbReference type="FunCoup" id="E1ZRK8">
    <property type="interactions" value="5"/>
</dbReference>
<dbReference type="InterPro" id="IPR050078">
    <property type="entry name" value="Ribosomal_L11_MeTrfase_PrmA"/>
</dbReference>
<keyword evidence="7" id="KW-1185">Reference proteome</keyword>
<dbReference type="OrthoDB" id="419617at2759"/>